<dbReference type="SUPFAM" id="SSF53706">
    <property type="entry name" value="Formate dehydrogenase/DMSO reductase, domains 1-3"/>
    <property type="match status" value="1"/>
</dbReference>
<dbReference type="InterPro" id="IPR036010">
    <property type="entry name" value="2Fe-2S_ferredoxin-like_sf"/>
</dbReference>
<organism evidence="1 2">
    <name type="scientific">Brachyspira catarrhinii</name>
    <dbReference type="NCBI Taxonomy" id="2528966"/>
    <lineage>
        <taxon>Bacteria</taxon>
        <taxon>Pseudomonadati</taxon>
        <taxon>Spirochaetota</taxon>
        <taxon>Spirochaetia</taxon>
        <taxon>Brachyspirales</taxon>
        <taxon>Brachyspiraceae</taxon>
        <taxon>Brachyspira</taxon>
    </lineage>
</organism>
<dbReference type="Gene3D" id="3.10.20.740">
    <property type="match status" value="1"/>
</dbReference>
<name>A0ABY2TTE3_9SPIR</name>
<dbReference type="SUPFAM" id="SSF54292">
    <property type="entry name" value="2Fe-2S ferredoxin-like"/>
    <property type="match status" value="1"/>
</dbReference>
<dbReference type="EMBL" id="SJDU01000031">
    <property type="protein sequence ID" value="TKZ36031.1"/>
    <property type="molecule type" value="Genomic_DNA"/>
</dbReference>
<protein>
    <submittedName>
        <fullName evidence="1">Ferrodoxin</fullName>
    </submittedName>
</protein>
<comment type="caution">
    <text evidence="1">The sequence shown here is derived from an EMBL/GenBank/DDBJ whole genome shotgun (WGS) entry which is preliminary data.</text>
</comment>
<proteinExistence type="predicted"/>
<reference evidence="1 2" key="1">
    <citation type="journal article" date="2019" name="Anaerobe">
        <title>Brachyspira catarrhinii sp. nov., an anaerobic intestinal spirochaete isolated from vervet monkeys may have been misidentified as Brachyspira aalborgi in previous studies.</title>
        <authorList>
            <person name="Phillips N.D."/>
            <person name="La T."/>
            <person name="Hampson D.J."/>
        </authorList>
    </citation>
    <scope>NUCLEOTIDE SEQUENCE [LARGE SCALE GENOMIC DNA]</scope>
    <source>
        <strain evidence="1 2">Z12</strain>
    </source>
</reference>
<evidence type="ECO:0000313" key="1">
    <source>
        <dbReference type="EMBL" id="TKZ36031.1"/>
    </source>
</evidence>
<dbReference type="Pfam" id="PF13510">
    <property type="entry name" value="Fer2_4"/>
    <property type="match status" value="1"/>
</dbReference>
<dbReference type="RefSeq" id="WP_137997501.1">
    <property type="nucleotide sequence ID" value="NZ_SJDU01000031.1"/>
</dbReference>
<evidence type="ECO:0000313" key="2">
    <source>
        <dbReference type="Proteomes" id="UP000310168"/>
    </source>
</evidence>
<sequence length="463" mass="54180">MIIKITVDGKDIYSQKGWTILKALSYFKIDIPNLCDYYNDNTNNNFSFVRDEKELNCKLCLIKVKRKNEEFYNFKYACNEIVENGMKIISEDEEIASYRKSLLNSIYFSHNAICSNCEVNYNCKLKKYFDLYNITKKNNERVNNDKFINEIKNIVKTFNLPDYIKADFDRCINCGLCDNYKTINGYNSMIVDLCPTNVFYAERKFEIKNNSNNSIESVKSFCIGCNKLCDIKYLHNKETIIDIKSIENKKYGLCDYGRKMDCYSNDSLKYPLINGVENDFEKAKELYQEFTNDINDNSYLAIASASYPIEDIKAFNSLASSLGITKLYYKKNYMATDSNVIRENLTNINKYSIEELKRELKYINGENIDFDSYKKFIILGDSLFDNDEETISFAQKNKRNYIVFTPTLSLLAYNSFVAFPIARLGEFNGSYIDNYGKQKEIVSFLNKDKNRLNLRDLIKYLYL</sequence>
<dbReference type="Proteomes" id="UP000310168">
    <property type="component" value="Unassembled WGS sequence"/>
</dbReference>
<gene>
    <name evidence="1" type="ORF">EZH24_02185</name>
</gene>
<keyword evidence="2" id="KW-1185">Reference proteome</keyword>
<accession>A0ABY2TTE3</accession>